<feature type="compositionally biased region" description="Basic and acidic residues" evidence="2">
    <location>
        <begin position="89"/>
        <end position="99"/>
    </location>
</feature>
<evidence type="ECO:0000313" key="3">
    <source>
        <dbReference type="EMBL" id="KAG6963998.1"/>
    </source>
</evidence>
<feature type="region of interest" description="Disordered" evidence="2">
    <location>
        <begin position="89"/>
        <end position="112"/>
    </location>
</feature>
<keyword evidence="4" id="KW-1185">Reference proteome</keyword>
<organism evidence="3 4">
    <name type="scientific">Phytophthora aleatoria</name>
    <dbReference type="NCBI Taxonomy" id="2496075"/>
    <lineage>
        <taxon>Eukaryota</taxon>
        <taxon>Sar</taxon>
        <taxon>Stramenopiles</taxon>
        <taxon>Oomycota</taxon>
        <taxon>Peronosporomycetes</taxon>
        <taxon>Peronosporales</taxon>
        <taxon>Peronosporaceae</taxon>
        <taxon>Phytophthora</taxon>
    </lineage>
</organism>
<keyword evidence="1" id="KW-0175">Coiled coil</keyword>
<comment type="caution">
    <text evidence="3">The sequence shown here is derived from an EMBL/GenBank/DDBJ whole genome shotgun (WGS) entry which is preliminary data.</text>
</comment>
<evidence type="ECO:0000313" key="4">
    <source>
        <dbReference type="Proteomes" id="UP000709295"/>
    </source>
</evidence>
<dbReference type="EMBL" id="JAENGY010000397">
    <property type="protein sequence ID" value="KAG6963998.1"/>
    <property type="molecule type" value="Genomic_DNA"/>
</dbReference>
<reference evidence="3" key="1">
    <citation type="submission" date="2021-01" db="EMBL/GenBank/DDBJ databases">
        <title>Phytophthora aleatoria, a newly-described species from Pinus radiata is distinct from Phytophthora cactorum isolates based on comparative genomics.</title>
        <authorList>
            <person name="Mcdougal R."/>
            <person name="Panda P."/>
            <person name="Williams N."/>
            <person name="Studholme D.J."/>
        </authorList>
    </citation>
    <scope>NUCLEOTIDE SEQUENCE</scope>
    <source>
        <strain evidence="3">NZFS 4037</strain>
    </source>
</reference>
<feature type="region of interest" description="Disordered" evidence="2">
    <location>
        <begin position="674"/>
        <end position="696"/>
    </location>
</feature>
<feature type="compositionally biased region" description="Basic residues" evidence="2">
    <location>
        <begin position="32"/>
        <end position="52"/>
    </location>
</feature>
<feature type="coiled-coil region" evidence="1">
    <location>
        <begin position="445"/>
        <end position="472"/>
    </location>
</feature>
<dbReference type="AlphaFoldDB" id="A0A8J5J5D0"/>
<evidence type="ECO:0000256" key="1">
    <source>
        <dbReference type="SAM" id="Coils"/>
    </source>
</evidence>
<sequence length="696" mass="79595">MATKAGNASSSSSSTDDASPYKRQKTTTTTDHKRKNASKPKRKKIPTYYRRKAREEMDRLEEERKQLEATVKDLEDRADILRPREALQRRQHTNKREKCTGPFDTPTRLSKDPVKRRAALLEMRNQRLSCAYEFMMEMLRHMDVTLDFCEQKRFTAINGDVCSERFEIVPLPEARSVKRVFDTVEAFVSSMEISMSEVDGDITIRENDEPQLSINAPVAQHRFVTTIANMVQMDTNNAAFAEYRPPGPGVEEIGFSINDPIDVDELYPYRPETRVRQDVTVIIMVSKNLGKDGKPLIVFSRWWSLCLRKSHIHVPKFIADRIRNGLESVSASMLAAAERADAGGNATGQTNGQFPEHDRKIFACHCNFNDYGPPLRRNLCKARKAMPAKVELGRGDGTPLSRPVPVSDAATPSKTKKLKGPASRTTKQKKAKKKIRTYCRRKTEIEELLAEMARLKEQKEMFKKRADVLKEREELRCREETNQALREVLHTQRLAFASSLSMVSQILREKHTGPFDTLTHLPKDPYARHIALLRMKHERVQRAYEFMREHQRFMDVTKEYCDQKKFQATNGDLCSERFEVVPLPEACSVKAIVDALEYFVYNIEICMSEVLGDITIRENDDPRPSSSVAQHRLVTTIGDVVQMDTNNVAFNEYIPPGPGQNEVGFSISDAVDEDDAFPYKPTRSQRNAQTHKATRK</sequence>
<feature type="compositionally biased region" description="Polar residues" evidence="2">
    <location>
        <begin position="682"/>
        <end position="696"/>
    </location>
</feature>
<gene>
    <name evidence="3" type="ORF">JG688_00007908</name>
</gene>
<evidence type="ECO:0000256" key="2">
    <source>
        <dbReference type="SAM" id="MobiDB-lite"/>
    </source>
</evidence>
<proteinExistence type="predicted"/>
<name>A0A8J5J5D0_9STRA</name>
<protein>
    <submittedName>
        <fullName evidence="3">Uncharacterized protein</fullName>
    </submittedName>
</protein>
<accession>A0A8J5J5D0</accession>
<feature type="region of interest" description="Disordered" evidence="2">
    <location>
        <begin position="391"/>
        <end position="429"/>
    </location>
</feature>
<feature type="region of interest" description="Disordered" evidence="2">
    <location>
        <begin position="1"/>
        <end position="60"/>
    </location>
</feature>
<dbReference type="Proteomes" id="UP000709295">
    <property type="component" value="Unassembled WGS sequence"/>
</dbReference>